<proteinExistence type="predicted"/>
<sequence>MELTTMAFIDSIDDELKIRIKEESQTDLLEVWKYLDNDTVFKLKFWYAKNSLNEELAKEIWLNETRQLNKLKSVTNAEKYLEVIHDSFIDNSGNYCLIYPTDEESKILDTKLLEVEAKPARIGLFSKSKSHWLSKNKIMSTTSRMLLWKNVLRLVEGIEILHGQDIIHRNISTNSVIYKESEEVDDTERFVLSGFEKSLDFNKINKPIFMGEHKDVICTTHQDWSDLGVLILELLGIESDSFQEKLLRNEALVVRLLLEGHSTGHTKLVDKTQLKLLVEQAITDLSEVDNSFSPVFHITTASFESETFGDIREVIKNYLINNAVQNYDAQNLTKSDVIDIIKEDITLDPFRVFNDRYRNEFILKGKNFLYRFKEFRHDNFGDWYVSYITAIYDSVPDWLNYAETIEIKGNLVFVPNAFRLMQKNEFSDENSWKLKLIQFKKEQKYTDSELECLQGLLLSFAIDVARSETEKYLVSLDRIEDDRLKEGKGLILDDGLFYYTLEYKKENNDINNKLSDSLSLRQPFDRFKQHFSDPSKLTDKWVIETTTNPRRSMERKDKLDAQYIGQSPKLGYIFSTKQPLERSINNLSEELVRIYPKDHDGTIAQIERRARIFYFLLNQSSLISSIADPAKKFFVTSRKFDLEASLTSLDESKKEVFSSLVKTQPNYFIEGPPGVGKTHLITTYVDYLFHEENSSKVLLSAQSHATVNMLYDEITEKLREHGAFDGLIIIPNFKAKKNDDGSNVETLIQNATNPYIDKFKKSEMFNKYSKEPLIKQKLDKFVSKSDAKFFNQVLRAANLVFTTSNSKLMEGLIENNINFDVSVMEECGKTSGIELVSPMIVSSKRVLIGDYKQLPAFSEQDVQKIIRNSGKFDMGLVIEQLSNIGFRKGIIFDLDFNYADINKTSKAEHFSNLSKYFSLFKSLCQSAESIRSRGKESFGSMIDTQHRMHPQISRIVSNAVYDGKLKDYPETADFYNSASPFAFKDSKLEGLNKDNAVIWVDLPDKNSDVRMRSLENKNVNKHEIRIIKELLSKIHTNSDEDYSIKILSPYVNQVNMINNLVEKSEINSCFLSKNNDQDIAKTVDSYQGDQADVIIISLVRHNSYQPITSALGFLSDMRRMNVLLSRAKHKMIIVGCFGLFRYWQLLENKAYANNRGYLDDMDRDFLNIFVEMFIDDFELMNDHSIDTENKVFNNINFVQSKSFLGL</sequence>
<dbReference type="RefSeq" id="WP_207969569.1">
    <property type="nucleotide sequence ID" value="NZ_JAGBKN010000010.1"/>
</dbReference>
<dbReference type="GO" id="GO:0004386">
    <property type="term" value="F:helicase activity"/>
    <property type="evidence" value="ECO:0007669"/>
    <property type="project" value="InterPro"/>
</dbReference>
<dbReference type="InterPro" id="IPR045055">
    <property type="entry name" value="DNA2/NAM7-like"/>
</dbReference>
<dbReference type="Pfam" id="PF13086">
    <property type="entry name" value="AAA_11"/>
    <property type="match status" value="2"/>
</dbReference>
<dbReference type="Proteomes" id="UP000664161">
    <property type="component" value="Unassembled WGS sequence"/>
</dbReference>
<evidence type="ECO:0000259" key="1">
    <source>
        <dbReference type="Pfam" id="PF13086"/>
    </source>
</evidence>
<dbReference type="InterPro" id="IPR027417">
    <property type="entry name" value="P-loop_NTPase"/>
</dbReference>
<feature type="domain" description="DNA2/NAM7 helicase helicase" evidence="1">
    <location>
        <begin position="757"/>
        <end position="857"/>
    </location>
</feature>
<feature type="domain" description="DNA2/NAM7 helicase helicase" evidence="1">
    <location>
        <begin position="649"/>
        <end position="716"/>
    </location>
</feature>
<organism evidence="3 4">
    <name type="scientific">Psychrobacter halodurans</name>
    <dbReference type="NCBI Taxonomy" id="2818439"/>
    <lineage>
        <taxon>Bacteria</taxon>
        <taxon>Pseudomonadati</taxon>
        <taxon>Pseudomonadota</taxon>
        <taxon>Gammaproteobacteria</taxon>
        <taxon>Moraxellales</taxon>
        <taxon>Moraxellaceae</taxon>
        <taxon>Psychrobacter</taxon>
    </lineage>
</organism>
<dbReference type="PANTHER" id="PTHR10887">
    <property type="entry name" value="DNA2/NAM7 HELICASE FAMILY"/>
    <property type="match status" value="1"/>
</dbReference>
<evidence type="ECO:0008006" key="5">
    <source>
        <dbReference type="Google" id="ProtNLM"/>
    </source>
</evidence>
<comment type="caution">
    <text evidence="3">The sequence shown here is derived from an EMBL/GenBank/DDBJ whole genome shotgun (WGS) entry which is preliminary data.</text>
</comment>
<evidence type="ECO:0000259" key="2">
    <source>
        <dbReference type="Pfam" id="PF13087"/>
    </source>
</evidence>
<dbReference type="SUPFAM" id="SSF56112">
    <property type="entry name" value="Protein kinase-like (PK-like)"/>
    <property type="match status" value="1"/>
</dbReference>
<gene>
    <name evidence="3" type="ORF">J3491_06420</name>
</gene>
<dbReference type="InterPro" id="IPR041677">
    <property type="entry name" value="DNA2/NAM7_AAA_11"/>
</dbReference>
<keyword evidence="4" id="KW-1185">Reference proteome</keyword>
<dbReference type="SUPFAM" id="SSF52540">
    <property type="entry name" value="P-loop containing nucleoside triphosphate hydrolases"/>
    <property type="match status" value="1"/>
</dbReference>
<dbReference type="InterPro" id="IPR011009">
    <property type="entry name" value="Kinase-like_dom_sf"/>
</dbReference>
<dbReference type="InterPro" id="IPR047187">
    <property type="entry name" value="SF1_C_Upf1"/>
</dbReference>
<reference evidence="3 4" key="1">
    <citation type="submission" date="2021-03" db="EMBL/GenBank/DDBJ databases">
        <authorList>
            <person name="Shang D.-D."/>
            <person name="Du Z.-J."/>
            <person name="Chen G.-J."/>
        </authorList>
    </citation>
    <scope>NUCLEOTIDE SEQUENCE [LARGE SCALE GENOMIC DNA]</scope>
    <source>
        <strain evidence="3 4">F2608</strain>
    </source>
</reference>
<evidence type="ECO:0000313" key="3">
    <source>
        <dbReference type="EMBL" id="MBO1516966.1"/>
    </source>
</evidence>
<name>A0AAW4IP81_9GAMM</name>
<dbReference type="AlphaFoldDB" id="A0AAW4IP81"/>
<dbReference type="PANTHER" id="PTHR10887:SF495">
    <property type="entry name" value="HELICASE SENATAXIN ISOFORM X1-RELATED"/>
    <property type="match status" value="1"/>
</dbReference>
<feature type="domain" description="DNA2/NAM7 helicase-like C-terminal" evidence="2">
    <location>
        <begin position="918"/>
        <end position="1135"/>
    </location>
</feature>
<dbReference type="InterPro" id="IPR041679">
    <property type="entry name" value="DNA2/NAM7-like_C"/>
</dbReference>
<dbReference type="Gene3D" id="3.40.50.300">
    <property type="entry name" value="P-loop containing nucleotide triphosphate hydrolases"/>
    <property type="match status" value="2"/>
</dbReference>
<dbReference type="Pfam" id="PF13087">
    <property type="entry name" value="AAA_12"/>
    <property type="match status" value="1"/>
</dbReference>
<evidence type="ECO:0000313" key="4">
    <source>
        <dbReference type="Proteomes" id="UP000664161"/>
    </source>
</evidence>
<dbReference type="EMBL" id="JAGBKN010000010">
    <property type="protein sequence ID" value="MBO1516966.1"/>
    <property type="molecule type" value="Genomic_DNA"/>
</dbReference>
<accession>A0AAW4IP81</accession>
<dbReference type="CDD" id="cd18808">
    <property type="entry name" value="SF1_C_Upf1"/>
    <property type="match status" value="1"/>
</dbReference>
<protein>
    <recommendedName>
        <fullName evidence="5">Protein kinase domain-containing protein</fullName>
    </recommendedName>
</protein>